<evidence type="ECO:0000256" key="1">
    <source>
        <dbReference type="SAM" id="SignalP"/>
    </source>
</evidence>
<protein>
    <recommendedName>
        <fullName evidence="4">Outer membrane protein beta-barrel domain-containing protein</fullName>
    </recommendedName>
</protein>
<dbReference type="AlphaFoldDB" id="A0A3S0K120"/>
<dbReference type="Proteomes" id="UP000282184">
    <property type="component" value="Unassembled WGS sequence"/>
</dbReference>
<gene>
    <name evidence="2" type="ORF">EJV47_25580</name>
</gene>
<evidence type="ECO:0000313" key="2">
    <source>
        <dbReference type="EMBL" id="RTQ45252.1"/>
    </source>
</evidence>
<keyword evidence="1" id="KW-0732">Signal</keyword>
<dbReference type="EMBL" id="RXOF01000021">
    <property type="protein sequence ID" value="RTQ45252.1"/>
    <property type="molecule type" value="Genomic_DNA"/>
</dbReference>
<keyword evidence="3" id="KW-1185">Reference proteome</keyword>
<organism evidence="2 3">
    <name type="scientific">Hymenobacter gummosus</name>
    <dbReference type="NCBI Taxonomy" id="1776032"/>
    <lineage>
        <taxon>Bacteria</taxon>
        <taxon>Pseudomonadati</taxon>
        <taxon>Bacteroidota</taxon>
        <taxon>Cytophagia</taxon>
        <taxon>Cytophagales</taxon>
        <taxon>Hymenobacteraceae</taxon>
        <taxon>Hymenobacter</taxon>
    </lineage>
</organism>
<feature type="signal peptide" evidence="1">
    <location>
        <begin position="1"/>
        <end position="25"/>
    </location>
</feature>
<reference evidence="2 3" key="1">
    <citation type="submission" date="2018-12" db="EMBL/GenBank/DDBJ databases">
        <title>Hymenobacter gummosus sp. nov., isolated from a spring.</title>
        <authorList>
            <person name="Nie L."/>
        </authorList>
    </citation>
    <scope>NUCLEOTIDE SEQUENCE [LARGE SCALE GENOMIC DNA]</scope>
    <source>
        <strain evidence="2 3">KCTC 52166</strain>
    </source>
</reference>
<sequence>MKHHYLLAIGAGLSLAVFTAPEALAQTELSNRPDPAAAPARPAAPYVAPAAPAPPPMEGYYPANAIGLEIGWGGPYGGLGAHYARMVSRNVDINAGLGIGLGGKIGVGARYFVRPDKQVSGYFGASVARSGRISNVDVTVNNEQANYSMNPSGVLHLRGGLRWQPGKVGLLGTVGYGLRFTGDPVVYNTTYYGQPSQQLRDVVNVLTPGGVEFSLGVLFGFGD</sequence>
<dbReference type="OrthoDB" id="885777at2"/>
<comment type="caution">
    <text evidence="2">The sequence shown here is derived from an EMBL/GenBank/DDBJ whole genome shotgun (WGS) entry which is preliminary data.</text>
</comment>
<feature type="chain" id="PRO_5018763228" description="Outer membrane protein beta-barrel domain-containing protein" evidence="1">
    <location>
        <begin position="26"/>
        <end position="223"/>
    </location>
</feature>
<dbReference type="RefSeq" id="WP_126696065.1">
    <property type="nucleotide sequence ID" value="NZ_RXOF01000021.1"/>
</dbReference>
<proteinExistence type="predicted"/>
<evidence type="ECO:0008006" key="4">
    <source>
        <dbReference type="Google" id="ProtNLM"/>
    </source>
</evidence>
<evidence type="ECO:0000313" key="3">
    <source>
        <dbReference type="Proteomes" id="UP000282184"/>
    </source>
</evidence>
<name>A0A3S0K120_9BACT</name>
<accession>A0A3S0K120</accession>